<evidence type="ECO:0000313" key="1">
    <source>
        <dbReference type="EMBL" id="KKK72942.1"/>
    </source>
</evidence>
<dbReference type="AlphaFoldDB" id="A0A0F8XV32"/>
<accession>A0A0F8XV32</accession>
<reference evidence="1" key="1">
    <citation type="journal article" date="2015" name="Nature">
        <title>Complex archaea that bridge the gap between prokaryotes and eukaryotes.</title>
        <authorList>
            <person name="Spang A."/>
            <person name="Saw J.H."/>
            <person name="Jorgensen S.L."/>
            <person name="Zaremba-Niedzwiedzka K."/>
            <person name="Martijn J."/>
            <person name="Lind A.E."/>
            <person name="van Eijk R."/>
            <person name="Schleper C."/>
            <person name="Guy L."/>
            <person name="Ettema T.J."/>
        </authorList>
    </citation>
    <scope>NUCLEOTIDE SEQUENCE</scope>
</reference>
<comment type="caution">
    <text evidence="1">The sequence shown here is derived from an EMBL/GenBank/DDBJ whole genome shotgun (WGS) entry which is preliminary data.</text>
</comment>
<sequence>MINIKQHITHRIGRSLLYVFTRKELREIGASQFKSGDLIKVSKYLLHI</sequence>
<organism evidence="1">
    <name type="scientific">marine sediment metagenome</name>
    <dbReference type="NCBI Taxonomy" id="412755"/>
    <lineage>
        <taxon>unclassified sequences</taxon>
        <taxon>metagenomes</taxon>
        <taxon>ecological metagenomes</taxon>
    </lineage>
</organism>
<gene>
    <name evidence="1" type="ORF">LCGC14_2898860</name>
</gene>
<feature type="non-terminal residue" evidence="1">
    <location>
        <position position="48"/>
    </location>
</feature>
<protein>
    <submittedName>
        <fullName evidence="1">Uncharacterized protein</fullName>
    </submittedName>
</protein>
<proteinExistence type="predicted"/>
<name>A0A0F8XV32_9ZZZZ</name>
<dbReference type="EMBL" id="LAZR01057007">
    <property type="protein sequence ID" value="KKK72942.1"/>
    <property type="molecule type" value="Genomic_DNA"/>
</dbReference>